<dbReference type="AlphaFoldDB" id="A0A9P0AZR3"/>
<name>A0A9P0AZR3_BRAAE</name>
<dbReference type="GO" id="GO:0035556">
    <property type="term" value="P:intracellular signal transduction"/>
    <property type="evidence" value="ECO:0007669"/>
    <property type="project" value="InterPro"/>
</dbReference>
<protein>
    <recommendedName>
        <fullName evidence="4">SH3 domain-binding protein 5-like</fullName>
    </recommendedName>
</protein>
<keyword evidence="3 5" id="KW-0175">Coiled coil</keyword>
<feature type="compositionally biased region" description="Basic and acidic residues" evidence="6">
    <location>
        <begin position="350"/>
        <end position="363"/>
    </location>
</feature>
<feature type="coiled-coil region" evidence="5">
    <location>
        <begin position="16"/>
        <end position="50"/>
    </location>
</feature>
<evidence type="ECO:0000256" key="2">
    <source>
        <dbReference type="ARBA" id="ARBA00022658"/>
    </source>
</evidence>
<feature type="coiled-coil region" evidence="5">
    <location>
        <begin position="127"/>
        <end position="175"/>
    </location>
</feature>
<evidence type="ECO:0000256" key="1">
    <source>
        <dbReference type="ARBA" id="ARBA00007796"/>
    </source>
</evidence>
<proteinExistence type="inferred from homology"/>
<organism evidence="7 8">
    <name type="scientific">Brassicogethes aeneus</name>
    <name type="common">Rape pollen beetle</name>
    <name type="synonym">Meligethes aeneus</name>
    <dbReference type="NCBI Taxonomy" id="1431903"/>
    <lineage>
        <taxon>Eukaryota</taxon>
        <taxon>Metazoa</taxon>
        <taxon>Ecdysozoa</taxon>
        <taxon>Arthropoda</taxon>
        <taxon>Hexapoda</taxon>
        <taxon>Insecta</taxon>
        <taxon>Pterygota</taxon>
        <taxon>Neoptera</taxon>
        <taxon>Endopterygota</taxon>
        <taxon>Coleoptera</taxon>
        <taxon>Polyphaga</taxon>
        <taxon>Cucujiformia</taxon>
        <taxon>Nitidulidae</taxon>
        <taxon>Meligethinae</taxon>
        <taxon>Brassicogethes</taxon>
    </lineage>
</organism>
<dbReference type="GO" id="GO:0005737">
    <property type="term" value="C:cytoplasm"/>
    <property type="evidence" value="ECO:0007669"/>
    <property type="project" value="TreeGrafter"/>
</dbReference>
<dbReference type="OrthoDB" id="446789at2759"/>
<comment type="similarity">
    <text evidence="1">Belongs to the SH3BP5 family.</text>
</comment>
<evidence type="ECO:0000256" key="3">
    <source>
        <dbReference type="ARBA" id="ARBA00023054"/>
    </source>
</evidence>
<dbReference type="PANTHER" id="PTHR19423">
    <property type="entry name" value="SH3 DOMAIN-BINDING PROTEIN 5"/>
    <property type="match status" value="1"/>
</dbReference>
<feature type="compositionally biased region" description="Polar residues" evidence="6">
    <location>
        <begin position="332"/>
        <end position="347"/>
    </location>
</feature>
<sequence>MCENGSEYGEMVDPRVHIELERLNNATDEINKLEVELDEARNNFRQLLCDSTARVEAIRAKLGICVERARPYYEARFTTNEALKQTQIAAMKFERANSAHSAAREMVYLAEQGLGGRTLDPAWQEMLNHATQRVNDAETDRSIAESEHRFACLKHEAANTKVQSLQKDLKRAINKSRLSIRRSFMKMSNILSQHEFMFVPYYEMKAHFYQLLDAQKYRIQKLESHVGQSKLTYSQALRNLEQISDEIHQTRRKASLKLTAHTVKQGSIDSNESLLDDAQDLIDEYKGLPGRLTGKSDPITCNLEEIDGYKNANLDSPESPQSDCEKVDPSLAPSQSSEWTEINLDSSSPEEEKSGDGNAEKSKLFRQKTMPTSSEFSALKNKMKLDTSITNWITRSAVKNEEVSFNSSRRQSLDNLLGPTSEKMKEIFSHGMMMLNIGSMTERRNSEPKVGITESKGVKKLPSPLEKTLTYLTVEDDNSDTESVSSVDMLNDDQIASLMLDKDIGAVCEELLGTPISEVISFPHVAIKPNKF</sequence>
<evidence type="ECO:0000313" key="7">
    <source>
        <dbReference type="EMBL" id="CAH0551891.1"/>
    </source>
</evidence>
<gene>
    <name evidence="7" type="ORF">MELIAE_LOCUS4412</name>
</gene>
<dbReference type="EMBL" id="OV121133">
    <property type="protein sequence ID" value="CAH0551891.1"/>
    <property type="molecule type" value="Genomic_DNA"/>
</dbReference>
<accession>A0A9P0AZR3</accession>
<evidence type="ECO:0000256" key="5">
    <source>
        <dbReference type="SAM" id="Coils"/>
    </source>
</evidence>
<feature type="compositionally biased region" description="Polar residues" evidence="6">
    <location>
        <begin position="313"/>
        <end position="322"/>
    </location>
</feature>
<reference evidence="7" key="1">
    <citation type="submission" date="2021-12" db="EMBL/GenBank/DDBJ databases">
        <authorList>
            <person name="King R."/>
        </authorList>
    </citation>
    <scope>NUCLEOTIDE SEQUENCE</scope>
</reference>
<dbReference type="GO" id="GO:0005085">
    <property type="term" value="F:guanyl-nucleotide exchange factor activity"/>
    <property type="evidence" value="ECO:0007669"/>
    <property type="project" value="UniProtKB-KW"/>
</dbReference>
<dbReference type="GO" id="GO:0004860">
    <property type="term" value="F:protein kinase inhibitor activity"/>
    <property type="evidence" value="ECO:0007669"/>
    <property type="project" value="TreeGrafter"/>
</dbReference>
<dbReference type="Proteomes" id="UP001154078">
    <property type="component" value="Chromosome 2"/>
</dbReference>
<dbReference type="InterPro" id="IPR007940">
    <property type="entry name" value="SH3BP5"/>
</dbReference>
<evidence type="ECO:0000313" key="8">
    <source>
        <dbReference type="Proteomes" id="UP001154078"/>
    </source>
</evidence>
<evidence type="ECO:0000256" key="4">
    <source>
        <dbReference type="ARBA" id="ARBA00040366"/>
    </source>
</evidence>
<dbReference type="PANTHER" id="PTHR19423:SF8">
    <property type="entry name" value="SH3 DOMAIN-BINDING PROTEIN 5-LIKE"/>
    <property type="match status" value="1"/>
</dbReference>
<feature type="region of interest" description="Disordered" evidence="6">
    <location>
        <begin position="310"/>
        <end position="376"/>
    </location>
</feature>
<dbReference type="Pfam" id="PF05276">
    <property type="entry name" value="SH3BP5"/>
    <property type="match status" value="1"/>
</dbReference>
<keyword evidence="2" id="KW-0344">Guanine-nucleotide releasing factor</keyword>
<keyword evidence="8" id="KW-1185">Reference proteome</keyword>
<evidence type="ECO:0000256" key="6">
    <source>
        <dbReference type="SAM" id="MobiDB-lite"/>
    </source>
</evidence>